<evidence type="ECO:0000256" key="3">
    <source>
        <dbReference type="ARBA" id="ARBA00022475"/>
    </source>
</evidence>
<dbReference type="InterPro" id="IPR005573">
    <property type="entry name" value="Anti-sigma_E_RseA_C"/>
</dbReference>
<name>A0A4Y3I1R6_9VIBR</name>
<dbReference type="CDD" id="cd16328">
    <property type="entry name" value="RseA_N"/>
    <property type="match status" value="1"/>
</dbReference>
<evidence type="ECO:0000313" key="11">
    <source>
        <dbReference type="Proteomes" id="UP000318717"/>
    </source>
</evidence>
<comment type="function">
    <text evidence="7">An anti-sigma factor for extracytoplasmic function (ECF) sigma factor sigma-E (RpoE). ECF sigma factors are held in an inactive form by an anti-sigma factor until released by regulated intramembrane proteolysis (RIP). RIP occurs when an extracytoplasmic signal triggers a concerted proteolytic cascade to transmit information and elicit cellular responses. The membrane-spanning regulatory substrate protein is first cut periplasmically (site-1 protease, S1P, DegS), then within the membrane itself (site-2 protease, S2P, RseP), while cytoplasmic proteases finish degrading the anti-sigma factor, liberating sigma-E.</text>
</comment>
<evidence type="ECO:0000256" key="7">
    <source>
        <dbReference type="PIRNR" id="PIRNR016938"/>
    </source>
</evidence>
<evidence type="ECO:0000256" key="2">
    <source>
        <dbReference type="ARBA" id="ARBA00005837"/>
    </source>
</evidence>
<evidence type="ECO:0000256" key="4">
    <source>
        <dbReference type="ARBA" id="ARBA00022692"/>
    </source>
</evidence>
<gene>
    <name evidence="10" type="ORF">VIN01S_32080</name>
</gene>
<dbReference type="InterPro" id="IPR052383">
    <property type="entry name" value="Anti-sigma-E_RseA-like"/>
</dbReference>
<dbReference type="PANTHER" id="PTHR38104">
    <property type="match status" value="1"/>
</dbReference>
<comment type="subcellular location">
    <subcellularLocation>
        <location evidence="7">Cell inner membrane</location>
    </subcellularLocation>
    <subcellularLocation>
        <location evidence="1">Cell membrane</location>
        <topology evidence="1">Single-pass membrane protein</topology>
    </subcellularLocation>
</comment>
<dbReference type="InterPro" id="IPR026279">
    <property type="entry name" value="RseA"/>
</dbReference>
<comment type="similarity">
    <text evidence="2 7">Belongs to the RseA family.</text>
</comment>
<evidence type="ECO:0000313" key="10">
    <source>
        <dbReference type="EMBL" id="GEA52404.1"/>
    </source>
</evidence>
<dbReference type="AlphaFoldDB" id="A0A4Y3I1R6"/>
<dbReference type="Pfam" id="PF03873">
    <property type="entry name" value="RseA_C"/>
    <property type="match status" value="1"/>
</dbReference>
<keyword evidence="3 7" id="KW-1003">Cell membrane</keyword>
<dbReference type="PANTHER" id="PTHR38104:SF1">
    <property type="entry name" value="ANTI-SIGMA-E FACTOR RSEA"/>
    <property type="match status" value="1"/>
</dbReference>
<dbReference type="Gene3D" id="1.20.5.3960">
    <property type="match status" value="1"/>
</dbReference>
<comment type="caution">
    <text evidence="10">The sequence shown here is derived from an EMBL/GenBank/DDBJ whole genome shotgun (WGS) entry which is preliminary data.</text>
</comment>
<dbReference type="Gene3D" id="1.10.10.880">
    <property type="entry name" value="Anti sigma-E protein RseA, N-terminal domain"/>
    <property type="match status" value="1"/>
</dbReference>
<keyword evidence="5" id="KW-1133">Transmembrane helix</keyword>
<proteinExistence type="inferred from homology"/>
<keyword evidence="11" id="KW-1185">Reference proteome</keyword>
<sequence length="209" mass="23049">MVKVMSNKDKISALMDGESIDLSLISEVENEKDAQQTWQNYHLIGDVMRGDAPDNPNWDIASRVALALEDEPAHSNKVQPMLEEQPAPMKAKKGLPQWLTQFGQVAVAACVSFAVILGVQQYGGSVDGQPSQVAETLPVLQTIPMAGSVEPVSLTRDSVRAKTDANKISPQDEQIAEQRRRINTVLQDYELQLRLNHSETNSDVETEVK</sequence>
<dbReference type="EMBL" id="BJLF01000019">
    <property type="protein sequence ID" value="GEA52404.1"/>
    <property type="molecule type" value="Genomic_DNA"/>
</dbReference>
<evidence type="ECO:0000259" key="9">
    <source>
        <dbReference type="Pfam" id="PF03873"/>
    </source>
</evidence>
<keyword evidence="7" id="KW-0997">Cell inner membrane</keyword>
<reference evidence="10 11" key="1">
    <citation type="submission" date="2019-06" db="EMBL/GenBank/DDBJ databases">
        <title>Whole genome shotgun sequence of Vibrio inusitatus NBRC 102082.</title>
        <authorList>
            <person name="Hosoyama A."/>
            <person name="Uohara A."/>
            <person name="Ohji S."/>
            <person name="Ichikawa N."/>
        </authorList>
    </citation>
    <scope>NUCLEOTIDE SEQUENCE [LARGE SCALE GENOMIC DNA]</scope>
    <source>
        <strain evidence="10 11">NBRC 102082</strain>
    </source>
</reference>
<feature type="domain" description="Anti sigma-E protein RseA C-terminal" evidence="9">
    <location>
        <begin position="137"/>
        <end position="195"/>
    </location>
</feature>
<accession>A0A4Y3I1R6</accession>
<evidence type="ECO:0000256" key="6">
    <source>
        <dbReference type="ARBA" id="ARBA00023136"/>
    </source>
</evidence>
<dbReference type="InterPro" id="IPR036147">
    <property type="entry name" value="Anti-sigma_E_RseA_N_sf"/>
</dbReference>
<evidence type="ECO:0000259" key="8">
    <source>
        <dbReference type="Pfam" id="PF03872"/>
    </source>
</evidence>
<keyword evidence="4" id="KW-0812">Transmembrane</keyword>
<evidence type="ECO:0000256" key="5">
    <source>
        <dbReference type="ARBA" id="ARBA00022989"/>
    </source>
</evidence>
<dbReference type="GO" id="GO:0016989">
    <property type="term" value="F:sigma factor antagonist activity"/>
    <property type="evidence" value="ECO:0007669"/>
    <property type="project" value="InterPro"/>
</dbReference>
<dbReference type="Pfam" id="PF03872">
    <property type="entry name" value="RseA_N"/>
    <property type="match status" value="1"/>
</dbReference>
<dbReference type="SUPFAM" id="SSF89069">
    <property type="entry name" value="N-terminal, cytoplasmic domain of anti-sigmaE factor RseA"/>
    <property type="match status" value="1"/>
</dbReference>
<keyword evidence="6 7" id="KW-0472">Membrane</keyword>
<dbReference type="PIRSF" id="PIRSF016938">
    <property type="entry name" value="RseA"/>
    <property type="match status" value="1"/>
</dbReference>
<feature type="domain" description="Anti sigma-E protein RseA N-terminal" evidence="8">
    <location>
        <begin position="6"/>
        <end position="92"/>
    </location>
</feature>
<comment type="subunit">
    <text evidence="7">Interacts 1:1 with ECF RNA polymerase sigma-E (RpoE); this inhibits the interaction of sigma-E with the RNA polymerase catalytic core and leads to a decreased expression of sigma-E-regulated genes. Interacts with RseB.</text>
</comment>
<dbReference type="InterPro" id="IPR005572">
    <property type="entry name" value="Anti-sigma_E_RseA_N"/>
</dbReference>
<dbReference type="GO" id="GO:0005886">
    <property type="term" value="C:plasma membrane"/>
    <property type="evidence" value="ECO:0007669"/>
    <property type="project" value="UniProtKB-SubCell"/>
</dbReference>
<evidence type="ECO:0000256" key="1">
    <source>
        <dbReference type="ARBA" id="ARBA00004162"/>
    </source>
</evidence>
<dbReference type="Proteomes" id="UP000318717">
    <property type="component" value="Unassembled WGS sequence"/>
</dbReference>
<protein>
    <recommendedName>
        <fullName evidence="7">Anti-sigma-E factor RseA</fullName>
    </recommendedName>
    <alternativeName>
        <fullName evidence="7">Regulator of SigE</fullName>
    </alternativeName>
    <alternativeName>
        <fullName evidence="7">Sigma-E anti-sigma factor RseA</fullName>
    </alternativeName>
    <alternativeName>
        <fullName evidence="7">Sigma-E factor negative regulatory protein</fullName>
    </alternativeName>
</protein>
<organism evidence="10 11">
    <name type="scientific">Vibrio inusitatus NBRC 102082</name>
    <dbReference type="NCBI Taxonomy" id="1219070"/>
    <lineage>
        <taxon>Bacteria</taxon>
        <taxon>Pseudomonadati</taxon>
        <taxon>Pseudomonadota</taxon>
        <taxon>Gammaproteobacteria</taxon>
        <taxon>Vibrionales</taxon>
        <taxon>Vibrionaceae</taxon>
        <taxon>Vibrio</taxon>
    </lineage>
</organism>